<dbReference type="Proteomes" id="UP000698222">
    <property type="component" value="Unassembled WGS sequence"/>
</dbReference>
<dbReference type="RefSeq" id="WP_209887770.1">
    <property type="nucleotide sequence ID" value="NZ_BAAAJV010000033.1"/>
</dbReference>
<dbReference type="EMBL" id="JAGIOC010000001">
    <property type="protein sequence ID" value="MBP2407936.1"/>
    <property type="molecule type" value="Genomic_DNA"/>
</dbReference>
<reference evidence="1 2" key="1">
    <citation type="submission" date="2021-03" db="EMBL/GenBank/DDBJ databases">
        <title>Sequencing the genomes of 1000 actinobacteria strains.</title>
        <authorList>
            <person name="Klenk H.-P."/>
        </authorList>
    </citation>
    <scope>NUCLEOTIDE SEQUENCE [LARGE SCALE GENOMIC DNA]</scope>
    <source>
        <strain evidence="1 2">DSM 14564</strain>
    </source>
</reference>
<dbReference type="Pfam" id="PF09965">
    <property type="entry name" value="DUF2199"/>
    <property type="match status" value="1"/>
</dbReference>
<proteinExistence type="predicted"/>
<accession>A0ABS4YGK3</accession>
<gene>
    <name evidence="1" type="ORF">JOF44_000839</name>
</gene>
<evidence type="ECO:0000313" key="2">
    <source>
        <dbReference type="Proteomes" id="UP000698222"/>
    </source>
</evidence>
<protein>
    <recommendedName>
        <fullName evidence="3">DUF2199 domain-containing protein</fullName>
    </recommendedName>
</protein>
<evidence type="ECO:0008006" key="3">
    <source>
        <dbReference type="Google" id="ProtNLM"/>
    </source>
</evidence>
<comment type="caution">
    <text evidence="1">The sequence shown here is derived from an EMBL/GenBank/DDBJ whole genome shotgun (WGS) entry which is preliminary data.</text>
</comment>
<sequence length="180" mass="20062">MAGIDFDCAYCGEHHHGTDGSAASPWPALGFHRPDPYLELDTHARRFHARTTDDLCLIERGEGIDCFLRAILSLPITGEQITLEYGPWAAVSEAGYLDYAEHYEDPAHREHYAGQLATAIPGYEQPFAVPVQVITRGLERPLLVPDSTFGHALVRDFYDGISRREAELRIRSMLLPATEA</sequence>
<keyword evidence="2" id="KW-1185">Reference proteome</keyword>
<name>A0ABS4YGK3_9MICO</name>
<evidence type="ECO:0000313" key="1">
    <source>
        <dbReference type="EMBL" id="MBP2407936.1"/>
    </source>
</evidence>
<organism evidence="1 2">
    <name type="scientific">Brachybacterium fresconis</name>
    <dbReference type="NCBI Taxonomy" id="173363"/>
    <lineage>
        <taxon>Bacteria</taxon>
        <taxon>Bacillati</taxon>
        <taxon>Actinomycetota</taxon>
        <taxon>Actinomycetes</taxon>
        <taxon>Micrococcales</taxon>
        <taxon>Dermabacteraceae</taxon>
        <taxon>Brachybacterium</taxon>
    </lineage>
</organism>
<dbReference type="InterPro" id="IPR018697">
    <property type="entry name" value="DUF2199"/>
</dbReference>